<dbReference type="Proteomes" id="UP000828390">
    <property type="component" value="Unassembled WGS sequence"/>
</dbReference>
<evidence type="ECO:0000313" key="2">
    <source>
        <dbReference type="Proteomes" id="UP000828390"/>
    </source>
</evidence>
<dbReference type="Gene3D" id="2.60.120.40">
    <property type="match status" value="1"/>
</dbReference>
<accession>A0A9D4GHI8</accession>
<reference evidence="1" key="1">
    <citation type="journal article" date="2019" name="bioRxiv">
        <title>The Genome of the Zebra Mussel, Dreissena polymorpha: A Resource for Invasive Species Research.</title>
        <authorList>
            <person name="McCartney M.A."/>
            <person name="Auch B."/>
            <person name="Kono T."/>
            <person name="Mallez S."/>
            <person name="Zhang Y."/>
            <person name="Obille A."/>
            <person name="Becker A."/>
            <person name="Abrahante J.E."/>
            <person name="Garbe J."/>
            <person name="Badalamenti J.P."/>
            <person name="Herman A."/>
            <person name="Mangelson H."/>
            <person name="Liachko I."/>
            <person name="Sullivan S."/>
            <person name="Sone E.D."/>
            <person name="Koren S."/>
            <person name="Silverstein K.A.T."/>
            <person name="Beckman K.B."/>
            <person name="Gohl D.M."/>
        </authorList>
    </citation>
    <scope>NUCLEOTIDE SEQUENCE</scope>
    <source>
        <strain evidence="1">Duluth1</strain>
        <tissue evidence="1">Whole animal</tissue>
    </source>
</reference>
<name>A0A9D4GHI8_DREPO</name>
<keyword evidence="2" id="KW-1185">Reference proteome</keyword>
<dbReference type="SUPFAM" id="SSF49842">
    <property type="entry name" value="TNF-like"/>
    <property type="match status" value="1"/>
</dbReference>
<organism evidence="1 2">
    <name type="scientific">Dreissena polymorpha</name>
    <name type="common">Zebra mussel</name>
    <name type="synonym">Mytilus polymorpha</name>
    <dbReference type="NCBI Taxonomy" id="45954"/>
    <lineage>
        <taxon>Eukaryota</taxon>
        <taxon>Metazoa</taxon>
        <taxon>Spiralia</taxon>
        <taxon>Lophotrochozoa</taxon>
        <taxon>Mollusca</taxon>
        <taxon>Bivalvia</taxon>
        <taxon>Autobranchia</taxon>
        <taxon>Heteroconchia</taxon>
        <taxon>Euheterodonta</taxon>
        <taxon>Imparidentia</taxon>
        <taxon>Neoheterodontei</taxon>
        <taxon>Myida</taxon>
        <taxon>Dreissenoidea</taxon>
        <taxon>Dreissenidae</taxon>
        <taxon>Dreissena</taxon>
    </lineage>
</organism>
<sequence length="181" mass="20436">MVICDMLCKYPRHPIFVEQIFFLESHIFRWKKSEGSNSVLQSYNDPCIVLIQPGLYGTFSQITFKFSPSSLDRVGHSLYVISNVTGNETEIMITKRTLDKPQLTPNTYVFLLPSNINAFVRIGPGDKVCVSPSTPDMVYISAVNLHAELSFLALTYNSAKGSALHFVYKIDKTEQTHSTYI</sequence>
<gene>
    <name evidence="1" type="ORF">DPMN_118817</name>
</gene>
<dbReference type="InterPro" id="IPR008983">
    <property type="entry name" value="Tumour_necrosis_fac-like_dom"/>
</dbReference>
<proteinExistence type="predicted"/>
<evidence type="ECO:0000313" key="1">
    <source>
        <dbReference type="EMBL" id="KAH3817284.1"/>
    </source>
</evidence>
<dbReference type="AlphaFoldDB" id="A0A9D4GHI8"/>
<reference evidence="1" key="2">
    <citation type="submission" date="2020-11" db="EMBL/GenBank/DDBJ databases">
        <authorList>
            <person name="McCartney M.A."/>
            <person name="Auch B."/>
            <person name="Kono T."/>
            <person name="Mallez S."/>
            <person name="Becker A."/>
            <person name="Gohl D.M."/>
            <person name="Silverstein K.A.T."/>
            <person name="Koren S."/>
            <person name="Bechman K.B."/>
            <person name="Herman A."/>
            <person name="Abrahante J.E."/>
            <person name="Garbe J."/>
        </authorList>
    </citation>
    <scope>NUCLEOTIDE SEQUENCE</scope>
    <source>
        <strain evidence="1">Duluth1</strain>
        <tissue evidence="1">Whole animal</tissue>
    </source>
</reference>
<comment type="caution">
    <text evidence="1">The sequence shown here is derived from an EMBL/GenBank/DDBJ whole genome shotgun (WGS) entry which is preliminary data.</text>
</comment>
<dbReference type="EMBL" id="JAIWYP010000005">
    <property type="protein sequence ID" value="KAH3817284.1"/>
    <property type="molecule type" value="Genomic_DNA"/>
</dbReference>
<protein>
    <submittedName>
        <fullName evidence="1">Uncharacterized protein</fullName>
    </submittedName>
</protein>